<evidence type="ECO:0000313" key="1">
    <source>
        <dbReference type="EMBL" id="MBE9076235.1"/>
    </source>
</evidence>
<comment type="caution">
    <text evidence="1">The sequence shown here is derived from an EMBL/GenBank/DDBJ whole genome shotgun (WGS) entry which is preliminary data.</text>
</comment>
<sequence length="138" mass="14951">MMQVQDSLVDLMNKRWVYGFLCVFLLLALGLSSCAASVEQSPGSTAEVQSEPAQTELPEEVRETVLGAIAADQSLSPASLTIQDARPKSWPDACLGLDNADQVCAQMITPGWEVTVTDGQDVWTYRTDETGEQVRLAS</sequence>
<dbReference type="AlphaFoldDB" id="A0A8J7DMA7"/>
<protein>
    <submittedName>
        <fullName evidence="1">Uncharacterized protein</fullName>
    </submittedName>
</protein>
<gene>
    <name evidence="1" type="ORF">IQ241_02805</name>
</gene>
<dbReference type="Proteomes" id="UP000636505">
    <property type="component" value="Unassembled WGS sequence"/>
</dbReference>
<dbReference type="EMBL" id="JADEXG010000004">
    <property type="protein sequence ID" value="MBE9076235.1"/>
    <property type="molecule type" value="Genomic_DNA"/>
</dbReference>
<evidence type="ECO:0000313" key="2">
    <source>
        <dbReference type="Proteomes" id="UP000636505"/>
    </source>
</evidence>
<accession>A0A8J7DMA7</accession>
<organism evidence="1 2">
    <name type="scientific">Vasconcelosia minhoensis LEGE 07310</name>
    <dbReference type="NCBI Taxonomy" id="915328"/>
    <lineage>
        <taxon>Bacteria</taxon>
        <taxon>Bacillati</taxon>
        <taxon>Cyanobacteriota</taxon>
        <taxon>Cyanophyceae</taxon>
        <taxon>Nodosilineales</taxon>
        <taxon>Cymatolegaceae</taxon>
        <taxon>Vasconcelosia</taxon>
        <taxon>Vasconcelosia minhoensis</taxon>
    </lineage>
</organism>
<reference evidence="1" key="1">
    <citation type="submission" date="2020-10" db="EMBL/GenBank/DDBJ databases">
        <authorList>
            <person name="Castelo-Branco R."/>
            <person name="Eusebio N."/>
            <person name="Adriana R."/>
            <person name="Vieira A."/>
            <person name="Brugerolle De Fraissinette N."/>
            <person name="Rezende De Castro R."/>
            <person name="Schneider M.P."/>
            <person name="Vasconcelos V."/>
            <person name="Leao P.N."/>
        </authorList>
    </citation>
    <scope>NUCLEOTIDE SEQUENCE</scope>
    <source>
        <strain evidence="1">LEGE 07310</strain>
    </source>
</reference>
<name>A0A8J7DMA7_9CYAN</name>
<proteinExistence type="predicted"/>
<keyword evidence="2" id="KW-1185">Reference proteome</keyword>